<organism evidence="1 2">
    <name type="scientific">Solanum commersonii</name>
    <name type="common">Commerson's wild potato</name>
    <name type="synonym">Commerson's nightshade</name>
    <dbReference type="NCBI Taxonomy" id="4109"/>
    <lineage>
        <taxon>Eukaryota</taxon>
        <taxon>Viridiplantae</taxon>
        <taxon>Streptophyta</taxon>
        <taxon>Embryophyta</taxon>
        <taxon>Tracheophyta</taxon>
        <taxon>Spermatophyta</taxon>
        <taxon>Magnoliopsida</taxon>
        <taxon>eudicotyledons</taxon>
        <taxon>Gunneridae</taxon>
        <taxon>Pentapetalae</taxon>
        <taxon>asterids</taxon>
        <taxon>lamiids</taxon>
        <taxon>Solanales</taxon>
        <taxon>Solanaceae</taxon>
        <taxon>Solanoideae</taxon>
        <taxon>Solaneae</taxon>
        <taxon>Solanum</taxon>
    </lineage>
</organism>
<keyword evidence="2" id="KW-1185">Reference proteome</keyword>
<proteinExistence type="predicted"/>
<evidence type="ECO:0000313" key="1">
    <source>
        <dbReference type="EMBL" id="KAG5596435.1"/>
    </source>
</evidence>
<reference evidence="1 2" key="1">
    <citation type="submission" date="2020-09" db="EMBL/GenBank/DDBJ databases">
        <title>De no assembly of potato wild relative species, Solanum commersonii.</title>
        <authorList>
            <person name="Cho K."/>
        </authorList>
    </citation>
    <scope>NUCLEOTIDE SEQUENCE [LARGE SCALE GENOMIC DNA]</scope>
    <source>
        <strain evidence="1">LZ3.2</strain>
        <tissue evidence="1">Leaf</tissue>
    </source>
</reference>
<sequence>MYTSHKEIYIEAIKDMYYGAKTQVGIEGEHSKHCLVGIEKTILELRKTKIEYLEYKFSDATNMDDVEVKIDTQFISKR</sequence>
<evidence type="ECO:0000313" key="2">
    <source>
        <dbReference type="Proteomes" id="UP000824120"/>
    </source>
</evidence>
<protein>
    <submittedName>
        <fullName evidence="1">Uncharacterized protein</fullName>
    </submittedName>
</protein>
<dbReference type="EMBL" id="JACXVP010000007">
    <property type="protein sequence ID" value="KAG5596435.1"/>
    <property type="molecule type" value="Genomic_DNA"/>
</dbReference>
<gene>
    <name evidence="1" type="ORF">H5410_037667</name>
</gene>
<dbReference type="Proteomes" id="UP000824120">
    <property type="component" value="Chromosome 7"/>
</dbReference>
<comment type="caution">
    <text evidence="1">The sequence shown here is derived from an EMBL/GenBank/DDBJ whole genome shotgun (WGS) entry which is preliminary data.</text>
</comment>
<dbReference type="AlphaFoldDB" id="A0A9J5Y6W9"/>
<name>A0A9J5Y6W9_SOLCO</name>
<accession>A0A9J5Y6W9</accession>